<gene>
    <name evidence="1" type="ORF">BDR25DRAFT_340851</name>
</gene>
<reference evidence="1" key="1">
    <citation type="journal article" date="2020" name="Stud. Mycol.">
        <title>101 Dothideomycetes genomes: a test case for predicting lifestyles and emergence of pathogens.</title>
        <authorList>
            <person name="Haridas S."/>
            <person name="Albert R."/>
            <person name="Binder M."/>
            <person name="Bloem J."/>
            <person name="Labutti K."/>
            <person name="Salamov A."/>
            <person name="Andreopoulos B."/>
            <person name="Baker S."/>
            <person name="Barry K."/>
            <person name="Bills G."/>
            <person name="Bluhm B."/>
            <person name="Cannon C."/>
            <person name="Castanera R."/>
            <person name="Culley D."/>
            <person name="Daum C."/>
            <person name="Ezra D."/>
            <person name="Gonzalez J."/>
            <person name="Henrissat B."/>
            <person name="Kuo A."/>
            <person name="Liang C."/>
            <person name="Lipzen A."/>
            <person name="Lutzoni F."/>
            <person name="Magnuson J."/>
            <person name="Mondo S."/>
            <person name="Nolan M."/>
            <person name="Ohm R."/>
            <person name="Pangilinan J."/>
            <person name="Park H.-J."/>
            <person name="Ramirez L."/>
            <person name="Alfaro M."/>
            <person name="Sun H."/>
            <person name="Tritt A."/>
            <person name="Yoshinaga Y."/>
            <person name="Zwiers L.-H."/>
            <person name="Turgeon B."/>
            <person name="Goodwin S."/>
            <person name="Spatafora J."/>
            <person name="Crous P."/>
            <person name="Grigoriev I."/>
        </authorList>
    </citation>
    <scope>NUCLEOTIDE SEQUENCE</scope>
    <source>
        <strain evidence="1">ATCC 200398</strain>
    </source>
</reference>
<keyword evidence="2" id="KW-1185">Reference proteome</keyword>
<sequence>MFSWITGPRITNVMEDLQTDPAYDTTFIEPPETPAHQFVAKAFKQAIFGTPAAEEATMGKKLEKKKKIDAANAKTAEIPAPKEDVLFSSPSKQPNGILMTPGTAAKGRKTVSFGAHVVDNEGKRANAGKNGIPNDCPGKFPSPWTPGTELKEDADIDKKPHTKLTAALYEARTTTQTKTGQKPKAKDDSDITIDLGAPRSESGKYWKEQYESYAEKSEKEMRKLVTKQQMAKSFAKKKDGEVNELATRLTEERKRFRTRERELEDQNKDYQERLRQAMAENARASMEIAALKSRITALEKSFTVASSDVQESKVSFQIFEDSSRDSSRLHLEQKKASEPRSRHAVEPPTITLAKPVYSARLLPEDKENSPPKARRTRRQSIPDASSHPMISNSTASNTAQDSAYPFIPAKSSMTSSRPEEPPSKTTLTPRQIDLPQKATLSVRQPQLNKENIPTKSAAIPQSSPLPLPSPDPWMQPDFSSSFQNSPLPQMDRMALPISSGHSYSRPEKPLHSSKLMHSRTSKSVSISRNDNLSARDATSHRVEKPAPRDAVREAPKSSKHAAEKSAPQDAKFDVSKNGAHHMEGSSLVAKNRVALPVDRKEQARRRLEERKQRRMAS</sequence>
<dbReference type="Proteomes" id="UP000799755">
    <property type="component" value="Unassembled WGS sequence"/>
</dbReference>
<evidence type="ECO:0000313" key="1">
    <source>
        <dbReference type="EMBL" id="KAF2474344.1"/>
    </source>
</evidence>
<protein>
    <submittedName>
        <fullName evidence="1">Uncharacterized protein</fullName>
    </submittedName>
</protein>
<evidence type="ECO:0000313" key="2">
    <source>
        <dbReference type="Proteomes" id="UP000799755"/>
    </source>
</evidence>
<accession>A0ACB6R509</accession>
<dbReference type="EMBL" id="MU003498">
    <property type="protein sequence ID" value="KAF2474344.1"/>
    <property type="molecule type" value="Genomic_DNA"/>
</dbReference>
<organism evidence="1 2">
    <name type="scientific">Lindgomyces ingoldianus</name>
    <dbReference type="NCBI Taxonomy" id="673940"/>
    <lineage>
        <taxon>Eukaryota</taxon>
        <taxon>Fungi</taxon>
        <taxon>Dikarya</taxon>
        <taxon>Ascomycota</taxon>
        <taxon>Pezizomycotina</taxon>
        <taxon>Dothideomycetes</taxon>
        <taxon>Pleosporomycetidae</taxon>
        <taxon>Pleosporales</taxon>
        <taxon>Lindgomycetaceae</taxon>
        <taxon>Lindgomyces</taxon>
    </lineage>
</organism>
<name>A0ACB6R509_9PLEO</name>
<comment type="caution">
    <text evidence="1">The sequence shown here is derived from an EMBL/GenBank/DDBJ whole genome shotgun (WGS) entry which is preliminary data.</text>
</comment>
<proteinExistence type="predicted"/>